<name>A0A4R6IC78_9SPHI</name>
<evidence type="ECO:0000313" key="4">
    <source>
        <dbReference type="Proteomes" id="UP000295499"/>
    </source>
</evidence>
<comment type="caution">
    <text evidence="3">The sequence shown here is derived from an EMBL/GenBank/DDBJ whole genome shotgun (WGS) entry which is preliminary data.</text>
</comment>
<dbReference type="EMBL" id="SNWM01000008">
    <property type="protein sequence ID" value="TDO19088.1"/>
    <property type="molecule type" value="Genomic_DNA"/>
</dbReference>
<dbReference type="CDD" id="cd12797">
    <property type="entry name" value="M23_peptidase"/>
    <property type="match status" value="1"/>
</dbReference>
<dbReference type="Pfam" id="PF01551">
    <property type="entry name" value="Peptidase_M23"/>
    <property type="match status" value="1"/>
</dbReference>
<keyword evidence="1" id="KW-0732">Signal</keyword>
<dbReference type="Gene3D" id="2.60.120.380">
    <property type="match status" value="1"/>
</dbReference>
<dbReference type="Gene3D" id="2.30.30.40">
    <property type="entry name" value="SH3 Domains"/>
    <property type="match status" value="1"/>
</dbReference>
<keyword evidence="3" id="KW-0378">Hydrolase</keyword>
<feature type="domain" description="M23ase beta-sheet core" evidence="2">
    <location>
        <begin position="204"/>
        <end position="301"/>
    </location>
</feature>
<accession>A0A4R6IC78</accession>
<dbReference type="RefSeq" id="WP_133559298.1">
    <property type="nucleotide sequence ID" value="NZ_SNWM01000008.1"/>
</dbReference>
<sequence length="445" mass="48637">MKIITIKTPQLVLCGIAMALFLNSCKTAPLNLFKTGTPHELYQRKLSAAGLDHTAMGRAWISASSQSLTQPSAIRLPYRESGYFAAERIPAVTYSFDATRGQQITLQLSKTPATDFMIYVDIWMLRDGNSPKRVAAADTLNNPVVFEADQTAKYMLRLQPELLKSGSYTLEITTGPSLKNPIKAMRRNQIQSYWGDGRDANARRHEGVDIFSTFRTPVLASAPGTITRVNENTLGGKVVFLHPSGKDYSLYYAHLDEQLAREGQQVTPGDTLGFMGNTGNARTTPPHLHFGIYTNSGAIDPLPFIDPAIPTPAPITAALAQLNATSRTAVSANLTSGPERNSQTREKLAAGTIVHIDAAAAELYKVSLPDGRTGFLRSRDLNPVLKAIRKIKLSQMQQQLFDQPANVAAVKKNLNAGATVDVLGSYQDFYMVRDATQEIGWVRAN</sequence>
<keyword evidence="4" id="KW-1185">Reference proteome</keyword>
<dbReference type="PANTHER" id="PTHR21666:SF268">
    <property type="entry name" value="PEPTIDASE M23 DOMAIN-CONTAINING PROTEIN"/>
    <property type="match status" value="1"/>
</dbReference>
<gene>
    <name evidence="3" type="ORF">CLV32_4711</name>
</gene>
<dbReference type="InterPro" id="IPR050570">
    <property type="entry name" value="Cell_wall_metabolism_enzyme"/>
</dbReference>
<dbReference type="PANTHER" id="PTHR21666">
    <property type="entry name" value="PEPTIDASE-RELATED"/>
    <property type="match status" value="1"/>
</dbReference>
<evidence type="ECO:0000313" key="3">
    <source>
        <dbReference type="EMBL" id="TDO19088.1"/>
    </source>
</evidence>
<protein>
    <submittedName>
        <fullName evidence="3">Murein DD-endopeptidase MepM/ murein hydrolase activator NlpD</fullName>
    </submittedName>
</protein>
<feature type="signal peptide" evidence="1">
    <location>
        <begin position="1"/>
        <end position="19"/>
    </location>
</feature>
<dbReference type="SUPFAM" id="SSF51261">
    <property type="entry name" value="Duplicated hybrid motif"/>
    <property type="match status" value="1"/>
</dbReference>
<evidence type="ECO:0000256" key="1">
    <source>
        <dbReference type="SAM" id="SignalP"/>
    </source>
</evidence>
<dbReference type="GO" id="GO:0004222">
    <property type="term" value="F:metalloendopeptidase activity"/>
    <property type="evidence" value="ECO:0007669"/>
    <property type="project" value="TreeGrafter"/>
</dbReference>
<feature type="chain" id="PRO_5021034339" evidence="1">
    <location>
        <begin position="20"/>
        <end position="445"/>
    </location>
</feature>
<dbReference type="AlphaFoldDB" id="A0A4R6IC78"/>
<dbReference type="OrthoDB" id="9810477at2"/>
<dbReference type="InterPro" id="IPR011055">
    <property type="entry name" value="Dup_hybrid_motif"/>
</dbReference>
<dbReference type="InterPro" id="IPR016047">
    <property type="entry name" value="M23ase_b-sheet_dom"/>
</dbReference>
<proteinExistence type="predicted"/>
<evidence type="ECO:0000259" key="2">
    <source>
        <dbReference type="Pfam" id="PF01551"/>
    </source>
</evidence>
<reference evidence="3 4" key="1">
    <citation type="submission" date="2019-03" db="EMBL/GenBank/DDBJ databases">
        <title>Genomic Encyclopedia of Archaeal and Bacterial Type Strains, Phase II (KMG-II): from individual species to whole genera.</title>
        <authorList>
            <person name="Goeker M."/>
        </authorList>
    </citation>
    <scope>NUCLEOTIDE SEQUENCE [LARGE SCALE GENOMIC DNA]</scope>
    <source>
        <strain evidence="3 4">DSM 19034</strain>
    </source>
</reference>
<organism evidence="3 4">
    <name type="scientific">Pedobacter duraquae</name>
    <dbReference type="NCBI Taxonomy" id="425511"/>
    <lineage>
        <taxon>Bacteria</taxon>
        <taxon>Pseudomonadati</taxon>
        <taxon>Bacteroidota</taxon>
        <taxon>Sphingobacteriia</taxon>
        <taxon>Sphingobacteriales</taxon>
        <taxon>Sphingobacteriaceae</taxon>
        <taxon>Pedobacter</taxon>
    </lineage>
</organism>
<dbReference type="Proteomes" id="UP000295499">
    <property type="component" value="Unassembled WGS sequence"/>
</dbReference>
<dbReference type="Gene3D" id="2.70.70.10">
    <property type="entry name" value="Glucose Permease (Domain IIA)"/>
    <property type="match status" value="1"/>
</dbReference>